<comment type="caution">
    <text evidence="3">The sequence shown here is derived from an EMBL/GenBank/DDBJ whole genome shotgun (WGS) entry which is preliminary data.</text>
</comment>
<name>A0ABU1N220_9CAUL</name>
<organism evidence="3 4">
    <name type="scientific">Caulobacter rhizosphaerae</name>
    <dbReference type="NCBI Taxonomy" id="2010972"/>
    <lineage>
        <taxon>Bacteria</taxon>
        <taxon>Pseudomonadati</taxon>
        <taxon>Pseudomonadota</taxon>
        <taxon>Alphaproteobacteria</taxon>
        <taxon>Caulobacterales</taxon>
        <taxon>Caulobacteraceae</taxon>
        <taxon>Caulobacter</taxon>
    </lineage>
</organism>
<proteinExistence type="predicted"/>
<dbReference type="InterPro" id="IPR019223">
    <property type="entry name" value="DUF2147"/>
</dbReference>
<protein>
    <submittedName>
        <fullName evidence="3">Uncharacterized protein (DUF2147 family)</fullName>
    </submittedName>
</protein>
<keyword evidence="4" id="KW-1185">Reference proteome</keyword>
<dbReference type="Gene3D" id="2.40.128.520">
    <property type="match status" value="1"/>
</dbReference>
<feature type="chain" id="PRO_5046117454" evidence="1">
    <location>
        <begin position="17"/>
        <end position="134"/>
    </location>
</feature>
<evidence type="ECO:0000259" key="2">
    <source>
        <dbReference type="Pfam" id="PF09917"/>
    </source>
</evidence>
<accession>A0ABU1N220</accession>
<evidence type="ECO:0000313" key="4">
    <source>
        <dbReference type="Proteomes" id="UP001262754"/>
    </source>
</evidence>
<keyword evidence="1" id="KW-0732">Signal</keyword>
<sequence length="134" mass="14309">MIAALALAASVSAAPADVTGLWNAPGDGGSTVRLERCGDGLCGYIVTSPHIQADPGQKDVRNRDAAQRGRPLRNLMFMKVRAIGPGHWGDGWVYNPEDGGTYKGVMTLRPDGRLSLKGCVVAPFCKTQTWRRAS</sequence>
<gene>
    <name evidence="3" type="ORF">J2800_003240</name>
</gene>
<dbReference type="PANTHER" id="PTHR36919:SF2">
    <property type="entry name" value="BLL6627 PROTEIN"/>
    <property type="match status" value="1"/>
</dbReference>
<dbReference type="Proteomes" id="UP001262754">
    <property type="component" value="Unassembled WGS sequence"/>
</dbReference>
<dbReference type="PANTHER" id="PTHR36919">
    <property type="entry name" value="BLR1215 PROTEIN"/>
    <property type="match status" value="1"/>
</dbReference>
<feature type="domain" description="DUF2147" evidence="2">
    <location>
        <begin position="20"/>
        <end position="132"/>
    </location>
</feature>
<dbReference type="EMBL" id="JAVDRL010000009">
    <property type="protein sequence ID" value="MDR6532482.1"/>
    <property type="molecule type" value="Genomic_DNA"/>
</dbReference>
<feature type="signal peptide" evidence="1">
    <location>
        <begin position="1"/>
        <end position="16"/>
    </location>
</feature>
<dbReference type="RefSeq" id="WP_310033007.1">
    <property type="nucleotide sequence ID" value="NZ_JAVDRL010000009.1"/>
</dbReference>
<evidence type="ECO:0000256" key="1">
    <source>
        <dbReference type="SAM" id="SignalP"/>
    </source>
</evidence>
<dbReference type="Pfam" id="PF09917">
    <property type="entry name" value="DUF2147"/>
    <property type="match status" value="1"/>
</dbReference>
<reference evidence="3 4" key="1">
    <citation type="submission" date="2023-07" db="EMBL/GenBank/DDBJ databases">
        <title>Sorghum-associated microbial communities from plants grown in Nebraska, USA.</title>
        <authorList>
            <person name="Schachtman D."/>
        </authorList>
    </citation>
    <scope>NUCLEOTIDE SEQUENCE [LARGE SCALE GENOMIC DNA]</scope>
    <source>
        <strain evidence="3 4">DS2154</strain>
    </source>
</reference>
<evidence type="ECO:0000313" key="3">
    <source>
        <dbReference type="EMBL" id="MDR6532482.1"/>
    </source>
</evidence>